<protein>
    <submittedName>
        <fullName evidence="1">Translation initiation factor 1</fullName>
    </submittedName>
</protein>
<organism evidence="1 2">
    <name type="scientific">Cupriavidus necator</name>
    <name type="common">Alcaligenes eutrophus</name>
    <name type="synonym">Ralstonia eutropha</name>
    <dbReference type="NCBI Taxonomy" id="106590"/>
    <lineage>
        <taxon>Bacteria</taxon>
        <taxon>Pseudomonadati</taxon>
        <taxon>Pseudomonadota</taxon>
        <taxon>Betaproteobacteria</taxon>
        <taxon>Burkholderiales</taxon>
        <taxon>Burkholderiaceae</taxon>
        <taxon>Cupriavidus</taxon>
    </lineage>
</organism>
<sequence>MSVIEEWEAVHLTPEGWQAGSYRHAPWQAVEVAPPASGVLTVRRHVTATYCGPSRAVEDRTPEIADMALIEALLERHGDPVFQI</sequence>
<evidence type="ECO:0000313" key="1">
    <source>
        <dbReference type="EMBL" id="RCJ07146.1"/>
    </source>
</evidence>
<dbReference type="GeneID" id="34306618"/>
<keyword evidence="1" id="KW-0648">Protein biosynthesis</keyword>
<dbReference type="GO" id="GO:0003743">
    <property type="term" value="F:translation initiation factor activity"/>
    <property type="evidence" value="ECO:0007669"/>
    <property type="project" value="UniProtKB-KW"/>
</dbReference>
<accession>A0A367PJE2</accession>
<dbReference type="AlphaFoldDB" id="A0A367PJE2"/>
<dbReference type="EMBL" id="QDHA01000040">
    <property type="protein sequence ID" value="RCJ07146.1"/>
    <property type="molecule type" value="Genomic_DNA"/>
</dbReference>
<comment type="caution">
    <text evidence="1">The sequence shown here is derived from an EMBL/GenBank/DDBJ whole genome shotgun (WGS) entry which is preliminary data.</text>
</comment>
<proteinExistence type="predicted"/>
<evidence type="ECO:0000313" key="2">
    <source>
        <dbReference type="Proteomes" id="UP000253501"/>
    </source>
</evidence>
<dbReference type="RefSeq" id="WP_013953525.1">
    <property type="nucleotide sequence ID" value="NZ_CAXUOZ020000002.1"/>
</dbReference>
<name>A0A367PJE2_CUPNE</name>
<keyword evidence="1" id="KW-0396">Initiation factor</keyword>
<gene>
    <name evidence="1" type="ORF">DDK22_17160</name>
</gene>
<reference evidence="1 2" key="1">
    <citation type="submission" date="2018-04" db="EMBL/GenBank/DDBJ databases">
        <title>Cupriavidus necator CR12 genome sequencing and assembly.</title>
        <authorList>
            <person name="Ben Fekih I."/>
            <person name="Mazhar H.S."/>
            <person name="Bello S.K."/>
            <person name="Rensing C."/>
        </authorList>
    </citation>
    <scope>NUCLEOTIDE SEQUENCE [LARGE SCALE GENOMIC DNA]</scope>
    <source>
        <strain evidence="1 2">CR12</strain>
    </source>
</reference>
<dbReference type="Proteomes" id="UP000253501">
    <property type="component" value="Unassembled WGS sequence"/>
</dbReference>